<feature type="region of interest" description="Disordered" evidence="1">
    <location>
        <begin position="25"/>
        <end position="46"/>
    </location>
</feature>
<proteinExistence type="predicted"/>
<evidence type="ECO:0000256" key="1">
    <source>
        <dbReference type="SAM" id="MobiDB-lite"/>
    </source>
</evidence>
<evidence type="ECO:0000313" key="3">
    <source>
        <dbReference type="Proteomes" id="UP000324222"/>
    </source>
</evidence>
<name>A0A5B7DNC2_PORTR</name>
<reference evidence="2 3" key="1">
    <citation type="submission" date="2019-05" db="EMBL/GenBank/DDBJ databases">
        <title>Another draft genome of Portunus trituberculatus and its Hox gene families provides insights of decapod evolution.</title>
        <authorList>
            <person name="Jeong J.-H."/>
            <person name="Song I."/>
            <person name="Kim S."/>
            <person name="Choi T."/>
            <person name="Kim D."/>
            <person name="Ryu S."/>
            <person name="Kim W."/>
        </authorList>
    </citation>
    <scope>NUCLEOTIDE SEQUENCE [LARGE SCALE GENOMIC DNA]</scope>
    <source>
        <tissue evidence="2">Muscle</tissue>
    </source>
</reference>
<comment type="caution">
    <text evidence="2">The sequence shown here is derived from an EMBL/GenBank/DDBJ whole genome shotgun (WGS) entry which is preliminary data.</text>
</comment>
<protein>
    <submittedName>
        <fullName evidence="2">Uncharacterized protein</fullName>
    </submittedName>
</protein>
<evidence type="ECO:0000313" key="2">
    <source>
        <dbReference type="EMBL" id="MPC22476.1"/>
    </source>
</evidence>
<gene>
    <name evidence="2" type="ORF">E2C01_015491</name>
</gene>
<dbReference type="EMBL" id="VSRR010001092">
    <property type="protein sequence ID" value="MPC22476.1"/>
    <property type="molecule type" value="Genomic_DNA"/>
</dbReference>
<organism evidence="2 3">
    <name type="scientific">Portunus trituberculatus</name>
    <name type="common">Swimming crab</name>
    <name type="synonym">Neptunus trituberculatus</name>
    <dbReference type="NCBI Taxonomy" id="210409"/>
    <lineage>
        <taxon>Eukaryota</taxon>
        <taxon>Metazoa</taxon>
        <taxon>Ecdysozoa</taxon>
        <taxon>Arthropoda</taxon>
        <taxon>Crustacea</taxon>
        <taxon>Multicrustacea</taxon>
        <taxon>Malacostraca</taxon>
        <taxon>Eumalacostraca</taxon>
        <taxon>Eucarida</taxon>
        <taxon>Decapoda</taxon>
        <taxon>Pleocyemata</taxon>
        <taxon>Brachyura</taxon>
        <taxon>Eubrachyura</taxon>
        <taxon>Portunoidea</taxon>
        <taxon>Portunidae</taxon>
        <taxon>Portuninae</taxon>
        <taxon>Portunus</taxon>
    </lineage>
</organism>
<keyword evidence="3" id="KW-1185">Reference proteome</keyword>
<dbReference type="Proteomes" id="UP000324222">
    <property type="component" value="Unassembled WGS sequence"/>
</dbReference>
<accession>A0A5B7DNC2</accession>
<dbReference type="AlphaFoldDB" id="A0A5B7DNC2"/>
<sequence length="88" mass="9556">MRECSPVSGQDGALWCLPPASPDLHPPEPCPAQRRPVSQASARSSDTHLYPLVSSTVLFYSPLTTTEERIHSVSKISIKAALQPSESR</sequence>
<feature type="region of interest" description="Disordered" evidence="1">
    <location>
        <begin position="1"/>
        <end position="20"/>
    </location>
</feature>